<feature type="domain" description="Laminin G" evidence="6">
    <location>
        <begin position="1"/>
        <end position="121"/>
    </location>
</feature>
<evidence type="ECO:0000256" key="1">
    <source>
        <dbReference type="ARBA" id="ARBA00022729"/>
    </source>
</evidence>
<dbReference type="STRING" id="407821.A0A087U4T5"/>
<feature type="repeat" description="CSPG" evidence="5">
    <location>
        <begin position="175"/>
        <end position="270"/>
    </location>
</feature>
<dbReference type="Pfam" id="PF16184">
    <property type="entry name" value="Cadherin_3"/>
    <property type="match status" value="2"/>
</dbReference>
<evidence type="ECO:0000256" key="4">
    <source>
        <dbReference type="PROSITE-ProRule" id="PRU00122"/>
    </source>
</evidence>
<evidence type="ECO:0000256" key="3">
    <source>
        <dbReference type="ARBA" id="ARBA00023180"/>
    </source>
</evidence>
<keyword evidence="8" id="KW-1185">Reference proteome</keyword>
<dbReference type="Proteomes" id="UP000054359">
    <property type="component" value="Unassembled WGS sequence"/>
</dbReference>
<dbReference type="EMBL" id="KK118160">
    <property type="protein sequence ID" value="KFM72374.1"/>
    <property type="molecule type" value="Genomic_DNA"/>
</dbReference>
<keyword evidence="3" id="KW-0325">Glycoprotein</keyword>
<dbReference type="OrthoDB" id="6425152at2759"/>
<evidence type="ECO:0000256" key="5">
    <source>
        <dbReference type="PROSITE-ProRule" id="PRU01201"/>
    </source>
</evidence>
<dbReference type="Gene3D" id="2.60.120.200">
    <property type="match status" value="1"/>
</dbReference>
<evidence type="ECO:0000259" key="6">
    <source>
        <dbReference type="PROSITE" id="PS50025"/>
    </source>
</evidence>
<evidence type="ECO:0000313" key="7">
    <source>
        <dbReference type="EMBL" id="KFM72374.1"/>
    </source>
</evidence>
<dbReference type="InterPro" id="IPR013320">
    <property type="entry name" value="ConA-like_dom_sf"/>
</dbReference>
<dbReference type="CDD" id="cd00110">
    <property type="entry name" value="LamG"/>
    <property type="match status" value="1"/>
</dbReference>
<sequence length="401" mass="44917">MSVNEGNGVVMLQSDITVSDGIWHHVDVQFSQSYIEIVVDGHMKNLRPGLGDNRFFDLSGFFYVGGIELSKQSRALQDGLQSILMEGAESSLKGCIKNVKVNNQLVGFREAEVTHGVQPDCSWEYMCLQNPCVPEAECYQDGVDSFRCICELDNCIRANFSSSYKLFTKSSKPIDLEVLNLQPLVISEGGSDLITSTHIRVILDYQKYGIRESGVIFHIVEAPKHGSLEIEIWRRTVDNIFTLLDLNTDKVRYSHDGSETKSDAVVFDLEFRARNFRLPSFLEEKHRFVFHIQVIPVNDPPKLKIPPEKVFRLAKFTRKTITSDLLNAEDPDNSPSDLVYTVLNLGSPESEGFIENAKNPGKSIDTFTQADINDGVISYNNKGAGNVRVAIRISDGIQSDQ</sequence>
<dbReference type="InterPro" id="IPR039005">
    <property type="entry name" value="CSPG_rpt"/>
</dbReference>
<dbReference type="SUPFAM" id="SSF49899">
    <property type="entry name" value="Concanavalin A-like lectins/glucanases"/>
    <property type="match status" value="1"/>
</dbReference>
<gene>
    <name evidence="7" type="ORF">X975_02118</name>
</gene>
<dbReference type="InterPro" id="IPR051561">
    <property type="entry name" value="FRAS1_ECM"/>
</dbReference>
<feature type="non-terminal residue" evidence="7">
    <location>
        <position position="401"/>
    </location>
</feature>
<accession>A0A087U4T5</accession>
<proteinExistence type="predicted"/>
<dbReference type="InterPro" id="IPR001791">
    <property type="entry name" value="Laminin_G"/>
</dbReference>
<name>A0A087U4T5_STEMI</name>
<dbReference type="PANTHER" id="PTHR45739">
    <property type="entry name" value="MATRIX PROTEIN, PUTATIVE-RELATED"/>
    <property type="match status" value="1"/>
</dbReference>
<keyword evidence="2" id="KW-0677">Repeat</keyword>
<evidence type="ECO:0000313" key="8">
    <source>
        <dbReference type="Proteomes" id="UP000054359"/>
    </source>
</evidence>
<dbReference type="AlphaFoldDB" id="A0A087U4T5"/>
<dbReference type="PROSITE" id="PS50025">
    <property type="entry name" value="LAM_G_DOMAIN"/>
    <property type="match status" value="1"/>
</dbReference>
<protein>
    <submittedName>
        <fullName evidence="7">Chondroitin sulfate proteoglycan 4</fullName>
    </submittedName>
</protein>
<reference evidence="7 8" key="1">
    <citation type="submission" date="2013-11" db="EMBL/GenBank/DDBJ databases">
        <title>Genome sequencing of Stegodyphus mimosarum.</title>
        <authorList>
            <person name="Bechsgaard J."/>
        </authorList>
    </citation>
    <scope>NUCLEOTIDE SEQUENCE [LARGE SCALE GENOMIC DNA]</scope>
</reference>
<organism evidence="7 8">
    <name type="scientific">Stegodyphus mimosarum</name>
    <name type="common">African social velvet spider</name>
    <dbReference type="NCBI Taxonomy" id="407821"/>
    <lineage>
        <taxon>Eukaryota</taxon>
        <taxon>Metazoa</taxon>
        <taxon>Ecdysozoa</taxon>
        <taxon>Arthropoda</taxon>
        <taxon>Chelicerata</taxon>
        <taxon>Arachnida</taxon>
        <taxon>Araneae</taxon>
        <taxon>Araneomorphae</taxon>
        <taxon>Entelegynae</taxon>
        <taxon>Eresoidea</taxon>
        <taxon>Eresidae</taxon>
        <taxon>Stegodyphus</taxon>
    </lineage>
</organism>
<feature type="repeat" description="CSPG" evidence="5">
    <location>
        <begin position="302"/>
        <end position="396"/>
    </location>
</feature>
<evidence type="ECO:0000256" key="2">
    <source>
        <dbReference type="ARBA" id="ARBA00022737"/>
    </source>
</evidence>
<dbReference type="Pfam" id="PF02210">
    <property type="entry name" value="Laminin_G_2"/>
    <property type="match status" value="1"/>
</dbReference>
<comment type="caution">
    <text evidence="4">Lacks conserved residue(s) required for the propagation of feature annotation.</text>
</comment>
<dbReference type="OMA" id="IFHIVEA"/>
<dbReference type="GO" id="GO:0009653">
    <property type="term" value="P:anatomical structure morphogenesis"/>
    <property type="evidence" value="ECO:0007669"/>
    <property type="project" value="TreeGrafter"/>
</dbReference>
<keyword evidence="1" id="KW-0732">Signal</keyword>
<dbReference type="PROSITE" id="PS51854">
    <property type="entry name" value="CSPG"/>
    <property type="match status" value="2"/>
</dbReference>
<dbReference type="PANTHER" id="PTHR45739:SF12">
    <property type="entry name" value="CHONDROITIN SULFATE PROTEOGLYCAN 4-LIKE ISOFORM X2"/>
    <property type="match status" value="1"/>
</dbReference>